<evidence type="ECO:0000313" key="1">
    <source>
        <dbReference type="EMBL" id="BBX33126.1"/>
    </source>
</evidence>
<dbReference type="EMBL" id="AP022567">
    <property type="protein sequence ID" value="BBX33126.1"/>
    <property type="molecule type" value="Genomic_DNA"/>
</dbReference>
<organism evidence="1 2">
    <name type="scientific">Mycolicibacterium mageritense</name>
    <name type="common">Mycobacterium mageritense</name>
    <dbReference type="NCBI Taxonomy" id="53462"/>
    <lineage>
        <taxon>Bacteria</taxon>
        <taxon>Bacillati</taxon>
        <taxon>Actinomycetota</taxon>
        <taxon>Actinomycetes</taxon>
        <taxon>Mycobacteriales</taxon>
        <taxon>Mycobacteriaceae</taxon>
        <taxon>Mycolicibacterium</taxon>
    </lineage>
</organism>
<reference evidence="1 2" key="1">
    <citation type="journal article" date="2019" name="Emerg. Microbes Infect.">
        <title>Comprehensive subspecies identification of 175 nontuberculous mycobacteria species based on 7547 genomic profiles.</title>
        <authorList>
            <person name="Matsumoto Y."/>
            <person name="Kinjo T."/>
            <person name="Motooka D."/>
            <person name="Nabeya D."/>
            <person name="Jung N."/>
            <person name="Uechi K."/>
            <person name="Horii T."/>
            <person name="Iida T."/>
            <person name="Fujita J."/>
            <person name="Nakamura S."/>
        </authorList>
    </citation>
    <scope>NUCLEOTIDE SEQUENCE [LARGE SCALE GENOMIC DNA]</scope>
    <source>
        <strain evidence="1 2">JCM 12375</strain>
    </source>
</reference>
<gene>
    <name evidence="1" type="ORF">MMAGJ_24080</name>
</gene>
<accession>A0ABM7HRE7</accession>
<protein>
    <submittedName>
        <fullName evidence="1">Uncharacterized protein</fullName>
    </submittedName>
</protein>
<evidence type="ECO:0000313" key="2">
    <source>
        <dbReference type="Proteomes" id="UP000465622"/>
    </source>
</evidence>
<keyword evidence="2" id="KW-1185">Reference proteome</keyword>
<sequence length="144" mass="17009">MAHGLTPSRIERGIELAAHRRTGNLPRRQRHPLVRPLPSGALWGTVGVMLIRFRLGHRERIGGRIVRTKWLLHRGLVNPIFRRLDLLSVGFNVGWWWCLGGSRFFDIRDILHSCRSRCFDNFRLGRRLRLYRRTLPTPCFHLRE</sequence>
<dbReference type="Proteomes" id="UP000465622">
    <property type="component" value="Chromosome"/>
</dbReference>
<name>A0ABM7HRE7_MYCME</name>
<proteinExistence type="predicted"/>